<organism evidence="1">
    <name type="scientific">Picea glauca</name>
    <name type="common">White spruce</name>
    <name type="synonym">Pinus glauca</name>
    <dbReference type="NCBI Taxonomy" id="3330"/>
    <lineage>
        <taxon>Eukaryota</taxon>
        <taxon>Viridiplantae</taxon>
        <taxon>Streptophyta</taxon>
        <taxon>Embryophyta</taxon>
        <taxon>Tracheophyta</taxon>
        <taxon>Spermatophyta</taxon>
        <taxon>Pinopsida</taxon>
        <taxon>Pinidae</taxon>
        <taxon>Conifers I</taxon>
        <taxon>Pinales</taxon>
        <taxon>Pinaceae</taxon>
        <taxon>Picea</taxon>
    </lineage>
</organism>
<accession>A0A101M579</accession>
<dbReference type="AlphaFoldDB" id="A0A101M579"/>
<geneLocation type="mitochondrion" evidence="1"/>
<comment type="caution">
    <text evidence="1">The sequence shown here is derived from an EMBL/GenBank/DDBJ whole genome shotgun (WGS) entry which is preliminary data.</text>
</comment>
<keyword evidence="1" id="KW-0496">Mitochondrion</keyword>
<gene>
    <name evidence="1" type="ORF">ABT39_MTgene1163</name>
</gene>
<protein>
    <submittedName>
        <fullName evidence="1">Uncharacterized protein</fullName>
    </submittedName>
</protein>
<dbReference type="EMBL" id="LKAM01000001">
    <property type="protein sequence ID" value="KUM51316.1"/>
    <property type="molecule type" value="Genomic_DNA"/>
</dbReference>
<proteinExistence type="predicted"/>
<sequence>MFTRMPWVVPKPPLLMVGMLSEVLKKLQPVLKA</sequence>
<reference evidence="1" key="1">
    <citation type="journal article" date="2015" name="Genome Biol. Evol.">
        <title>Organellar Genomes of White Spruce (Picea glauca): Assembly and Annotation.</title>
        <authorList>
            <person name="Jackman S.D."/>
            <person name="Warren R.L."/>
            <person name="Gibb E.A."/>
            <person name="Vandervalk B.P."/>
            <person name="Mohamadi H."/>
            <person name="Chu J."/>
            <person name="Raymond A."/>
            <person name="Pleasance S."/>
            <person name="Coope R."/>
            <person name="Wildung M.R."/>
            <person name="Ritland C.E."/>
            <person name="Bousquet J."/>
            <person name="Jones S.J."/>
            <person name="Bohlmann J."/>
            <person name="Birol I."/>
        </authorList>
    </citation>
    <scope>NUCLEOTIDE SEQUENCE [LARGE SCALE GENOMIC DNA]</scope>
    <source>
        <tissue evidence="1">Flushing bud</tissue>
    </source>
</reference>
<name>A0A101M579_PICGL</name>
<evidence type="ECO:0000313" key="1">
    <source>
        <dbReference type="EMBL" id="KUM51316.1"/>
    </source>
</evidence>